<dbReference type="Gene3D" id="3.30.565.10">
    <property type="entry name" value="Histidine kinase-like ATPase, C-terminal domain"/>
    <property type="match status" value="1"/>
</dbReference>
<feature type="modified residue" description="4-aspartylphosphate" evidence="5">
    <location>
        <position position="434"/>
    </location>
</feature>
<dbReference type="SMART" id="SM00387">
    <property type="entry name" value="HATPase_c"/>
    <property type="match status" value="1"/>
</dbReference>
<dbReference type="RefSeq" id="WP_013186223.1">
    <property type="nucleotide sequence ID" value="NC_014230.1"/>
</dbReference>
<dbReference type="InterPro" id="IPR011006">
    <property type="entry name" value="CheY-like_superfamily"/>
</dbReference>
<dbReference type="Pfam" id="PF00512">
    <property type="entry name" value="HisKA"/>
    <property type="match status" value="1"/>
</dbReference>
<dbReference type="SUPFAM" id="SSF52172">
    <property type="entry name" value="CheY-like"/>
    <property type="match status" value="1"/>
</dbReference>
<dbReference type="InterPro" id="IPR003661">
    <property type="entry name" value="HisK_dim/P_dom"/>
</dbReference>
<dbReference type="PANTHER" id="PTHR45339:SF1">
    <property type="entry name" value="HYBRID SIGNAL TRANSDUCTION HISTIDINE KINASE J"/>
    <property type="match status" value="1"/>
</dbReference>
<dbReference type="SUPFAM" id="SSF55874">
    <property type="entry name" value="ATPase domain of HSP90 chaperone/DNA topoisomerase II/histidine kinase"/>
    <property type="match status" value="1"/>
</dbReference>
<dbReference type="GeneID" id="89452251"/>
<dbReference type="eggNOG" id="COG0784">
    <property type="taxonomic scope" value="Bacteria"/>
</dbReference>
<dbReference type="CDD" id="cd00082">
    <property type="entry name" value="HisKA"/>
    <property type="match status" value="1"/>
</dbReference>
<dbReference type="PROSITE" id="PS50110">
    <property type="entry name" value="RESPONSE_REGULATORY"/>
    <property type="match status" value="1"/>
</dbReference>
<feature type="domain" description="Response regulatory" evidence="7">
    <location>
        <begin position="384"/>
        <end position="503"/>
    </location>
</feature>
<dbReference type="STRING" id="216432.CA2559_02280"/>
<gene>
    <name evidence="8" type="ordered locus">CA2559_02280</name>
</gene>
<comment type="catalytic activity">
    <reaction evidence="1">
        <text>ATP + protein L-histidine = ADP + protein N-phospho-L-histidine.</text>
        <dbReference type="EC" id="2.7.13.3"/>
    </reaction>
</comment>
<dbReference type="Pfam" id="PF00072">
    <property type="entry name" value="Response_reg"/>
    <property type="match status" value="1"/>
</dbReference>
<keyword evidence="8" id="KW-0808">Transferase</keyword>
<evidence type="ECO:0000259" key="6">
    <source>
        <dbReference type="PROSITE" id="PS50109"/>
    </source>
</evidence>
<keyword evidence="8" id="KW-0418">Kinase</keyword>
<evidence type="ECO:0000259" key="7">
    <source>
        <dbReference type="PROSITE" id="PS50110"/>
    </source>
</evidence>
<accession>A3U5M8</accession>
<evidence type="ECO:0000256" key="5">
    <source>
        <dbReference type="PROSITE-ProRule" id="PRU00169"/>
    </source>
</evidence>
<keyword evidence="4" id="KW-0902">Two-component regulatory system</keyword>
<keyword evidence="9" id="KW-1185">Reference proteome</keyword>
<dbReference type="eggNOG" id="COG2205">
    <property type="taxonomic scope" value="Bacteria"/>
</dbReference>
<dbReference type="InterPro" id="IPR003594">
    <property type="entry name" value="HATPase_dom"/>
</dbReference>
<dbReference type="SMART" id="SM00448">
    <property type="entry name" value="REC"/>
    <property type="match status" value="1"/>
</dbReference>
<dbReference type="Gene3D" id="1.10.287.130">
    <property type="match status" value="1"/>
</dbReference>
<evidence type="ECO:0000256" key="4">
    <source>
        <dbReference type="ARBA" id="ARBA00023012"/>
    </source>
</evidence>
<dbReference type="PROSITE" id="PS50109">
    <property type="entry name" value="HIS_KIN"/>
    <property type="match status" value="1"/>
</dbReference>
<dbReference type="PRINTS" id="PR00344">
    <property type="entry name" value="BCTRLSENSOR"/>
</dbReference>
<dbReference type="GO" id="GO:0000155">
    <property type="term" value="F:phosphorelay sensor kinase activity"/>
    <property type="evidence" value="ECO:0007669"/>
    <property type="project" value="InterPro"/>
</dbReference>
<dbReference type="InterPro" id="IPR004358">
    <property type="entry name" value="Sig_transdc_His_kin-like_C"/>
</dbReference>
<dbReference type="CDD" id="cd16922">
    <property type="entry name" value="HATPase_EvgS-ArcB-TorS-like"/>
    <property type="match status" value="1"/>
</dbReference>
<dbReference type="SUPFAM" id="SSF47384">
    <property type="entry name" value="Homodimeric domain of signal transducing histidine kinase"/>
    <property type="match status" value="1"/>
</dbReference>
<dbReference type="EC" id="2.7.13.3" evidence="2"/>
<feature type="domain" description="Histidine kinase" evidence="6">
    <location>
        <begin position="140"/>
        <end position="359"/>
    </location>
</feature>
<proteinExistence type="predicted"/>
<dbReference type="FunFam" id="3.30.565.10:FF:000010">
    <property type="entry name" value="Sensor histidine kinase RcsC"/>
    <property type="match status" value="1"/>
</dbReference>
<protein>
    <recommendedName>
        <fullName evidence="2">histidine kinase</fullName>
        <ecNumber evidence="2">2.7.13.3</ecNumber>
    </recommendedName>
</protein>
<dbReference type="HOGENOM" id="CLU_000445_114_15_10"/>
<sequence length="509" mass="57618">MTNSTSIYSRINTQEVFCDLEGKIIDFNNNIFNFKKGDNIFESHPFFESIAAVIMDNPNTIDSFPCVHLDINQQDRICDVSFKKEAHQLTVTLIDYTEPYKELNTIAQERNESIIAKQMLVLKNQQLEQQNRFKNKFLANISHEIRTPLTAIVGFSELLKKTNLNFEQLGLLDVITNASEQLTATINDMLDIAKIELGELKISNEEINLKEVILDIAKVYKEKAKSKGINFSVEYDEEILSNTIGDKLRIQQVLGNLLENAIKFTNVGNVSLVVKKSFQRANKIGVDFYVEDTGQGIPEDHLRSVFESFHQVNASEKQKGTGLGLAITKTLVEALEGKIQVESELGKGSQFRVYLPFKLNLRTSPKTIGKSIETSVFKDNKKYNLLLVDNSEINQLLVVKSLLNHGGFYVDVAQDGEKALQYIQVRDYDIILMDLKMPNLDGFETTRAIRSLKDRDLKKIPIVALTAFASQDQKKACLKAGMNAYISKPFKQEELISVVEKIFLKANNK</sequence>
<evidence type="ECO:0000313" key="9">
    <source>
        <dbReference type="Proteomes" id="UP000002297"/>
    </source>
</evidence>
<reference evidence="8 9" key="1">
    <citation type="journal article" date="2010" name="J. Bacteriol.">
        <title>The complete genome sequence of Croceibacter atlanticus HTCC2559T.</title>
        <authorList>
            <person name="Oh H.M."/>
            <person name="Kang I."/>
            <person name="Ferriera S."/>
            <person name="Giovannoni S.J."/>
            <person name="Cho J.C."/>
        </authorList>
    </citation>
    <scope>NUCLEOTIDE SEQUENCE [LARGE SCALE GENOMIC DNA]</scope>
    <source>
        <strain evidence="9">ATCC BAA-628 / HTCC2559 / KCTC 12090</strain>
    </source>
</reference>
<organism evidence="8 9">
    <name type="scientific">Croceibacter atlanticus (strain ATCC BAA-628 / JCM 21780 / CIP 108009 / IAM 15332 / KCTC 12090 / HTCC2559)</name>
    <dbReference type="NCBI Taxonomy" id="216432"/>
    <lineage>
        <taxon>Bacteria</taxon>
        <taxon>Pseudomonadati</taxon>
        <taxon>Bacteroidota</taxon>
        <taxon>Flavobacteriia</taxon>
        <taxon>Flavobacteriales</taxon>
        <taxon>Flavobacteriaceae</taxon>
        <taxon>Croceibacter</taxon>
    </lineage>
</organism>
<dbReference type="InterPro" id="IPR036890">
    <property type="entry name" value="HATPase_C_sf"/>
</dbReference>
<dbReference type="AlphaFoldDB" id="A3U5M8"/>
<evidence type="ECO:0000313" key="8">
    <source>
        <dbReference type="EMBL" id="EAP87545.1"/>
    </source>
</evidence>
<dbReference type="InterPro" id="IPR001789">
    <property type="entry name" value="Sig_transdc_resp-reg_receiver"/>
</dbReference>
<dbReference type="PANTHER" id="PTHR45339">
    <property type="entry name" value="HYBRID SIGNAL TRANSDUCTION HISTIDINE KINASE J"/>
    <property type="match status" value="1"/>
</dbReference>
<dbReference type="KEGG" id="cat:CA2559_02280"/>
<dbReference type="EMBL" id="CP002046">
    <property type="protein sequence ID" value="EAP87545.1"/>
    <property type="molecule type" value="Genomic_DNA"/>
</dbReference>
<evidence type="ECO:0000256" key="3">
    <source>
        <dbReference type="ARBA" id="ARBA00022553"/>
    </source>
</evidence>
<dbReference type="InterPro" id="IPR036097">
    <property type="entry name" value="HisK_dim/P_sf"/>
</dbReference>
<evidence type="ECO:0000256" key="2">
    <source>
        <dbReference type="ARBA" id="ARBA00012438"/>
    </source>
</evidence>
<dbReference type="CDD" id="cd17546">
    <property type="entry name" value="REC_hyHK_CKI1_RcsC-like"/>
    <property type="match status" value="1"/>
</dbReference>
<dbReference type="OrthoDB" id="9816309at2"/>
<name>A3U5M8_CROAH</name>
<dbReference type="Proteomes" id="UP000002297">
    <property type="component" value="Chromosome"/>
</dbReference>
<dbReference type="Pfam" id="PF02518">
    <property type="entry name" value="HATPase_c"/>
    <property type="match status" value="1"/>
</dbReference>
<dbReference type="InterPro" id="IPR005467">
    <property type="entry name" value="His_kinase_dom"/>
</dbReference>
<dbReference type="Gene3D" id="3.40.50.2300">
    <property type="match status" value="1"/>
</dbReference>
<keyword evidence="3 5" id="KW-0597">Phosphoprotein</keyword>
<evidence type="ECO:0000256" key="1">
    <source>
        <dbReference type="ARBA" id="ARBA00000085"/>
    </source>
</evidence>
<dbReference type="SMART" id="SM00388">
    <property type="entry name" value="HisKA"/>
    <property type="match status" value="1"/>
</dbReference>